<feature type="compositionally biased region" description="Basic residues" evidence="1">
    <location>
        <begin position="686"/>
        <end position="696"/>
    </location>
</feature>
<feature type="region of interest" description="Disordered" evidence="1">
    <location>
        <begin position="857"/>
        <end position="877"/>
    </location>
</feature>
<reference evidence="4" key="1">
    <citation type="submission" date="2023-03" db="EMBL/GenBank/DDBJ databases">
        <authorList>
            <person name="Steffen K."/>
            <person name="Cardenas P."/>
        </authorList>
    </citation>
    <scope>NUCLEOTIDE SEQUENCE</scope>
</reference>
<feature type="region of interest" description="Disordered" evidence="1">
    <location>
        <begin position="1096"/>
        <end position="1154"/>
    </location>
</feature>
<dbReference type="InterPro" id="IPR036034">
    <property type="entry name" value="PDZ_sf"/>
</dbReference>
<feature type="compositionally biased region" description="Basic and acidic residues" evidence="1">
    <location>
        <begin position="1229"/>
        <end position="1244"/>
    </location>
</feature>
<evidence type="ECO:0000313" key="4">
    <source>
        <dbReference type="EMBL" id="CAI8019355.1"/>
    </source>
</evidence>
<feature type="compositionally biased region" description="Polar residues" evidence="1">
    <location>
        <begin position="527"/>
        <end position="540"/>
    </location>
</feature>
<feature type="domain" description="Dilute" evidence="3">
    <location>
        <begin position="150"/>
        <end position="439"/>
    </location>
</feature>
<sequence>LFGVTTSRHRWSGREGRGGGGGREEGERRKRKSDPRTNSQLDDRHSSPKKRHPSAPQSSFNPSTTSSSNGVLTDADRGEWLTPLSLTFHQNKQQLLLKKMVTEVDCHQIQFKLGPAYGLYMMTRHMYGAEFKAGPGGTSERRKALVTGLKSISSHLKKTVKECRSDPGALAFWLANSSELFHFLQQDYQLGPLSNDYDIPFTHTIHLVYKYFITSMIKELSVFLPAFYDESTEADREDTPGGYNSGPESVLNRVTGGTESDRSKVIRHSSISGGYYSITGSKVSKRGRSTIHDVLQTLSSTITLLKRCHVNVTISVMVFSNLFRYISTKVFNRLVGGEVKHCGRSLGQRLSKRLGKVKTWAEREGMELPAHTHLETVVEAANLLQASKKYSDNAHAVYHTCPHLNSIQVSTLLELCLATDGETAVNRAVVDNLVHLARARDEVLQGEGLEVRVEEDLHPELLFHIPGEGYSGEVMTGVPSGLQEFIQPMISAGLCKLTVSKESSRMWCPPVRNVTSSQSADHSVSSQNPDSPHNFNTLPKTRSRSRKSSADGEVRHSTLPRHGETDLRFMKFSISKDSNNTLGISIVEAKLTSSSHSGGETGIFIRSMVDGGPAQMDGRLRPGDQILEVDGNDLLDCTQEMASQILRNTGKKVSLLVAKMAAQYYGLSHVTQSSPRYKNAPEGSSHAKKAARRLKREQKERQRQERGYTTEFRLERKQLDQHQSDHAHLSPTTQQSSVTSSSVTATDPRFANPQIARWVMEQNTLFNLERGSEAEGGPGSNSSMSNIADTDTHASSPVPSFATSSSRRTKSSYERHRTGSPPVRDTSGVPSRLHEGHSVSPFDALDSLEAQTMSDSASKFSDYSAEPEYAAPPQSAPPVSTISYKDAFNANSLYSQQMSSSLTPYGPSQQLDKLSTDVMYHTPQSGASLSGISSIMPRLLQGRGGKPYLGRIHLKELDGDEIDLEKQRIKLMFYEKKNEERALREEEEMSLQAQEAASPENSRKVYPLSPPPPQPPVSTAHQFEIPTSLEEGHSNGFTAFSDTEILPSDPKQMLRDLETLEYMASEQRRRCKELSFAREIENLELKKAEVEFKEQELQDLGPGAGGSSVSVAQQERWQKEQKKRQRQLERYRLAQRDKMRKMETEERHATAKREAYEYQIYEIRQQLEALGSQPSSSAASAAIVESHLQSYSHTSRPSQRSFSRTNSGCSASFASDMQAREFQPIAEMDETKPEREWPQQDHLKPNPARFVSTESINSSSVVGPTEVPEFSREIVNTISESTNMTEPTQDDVPIPTGGWGSRYVANSDDPYAGEYASKYTYSDDEFFMDDRSGFKSEVPIDAHYPFNISSEREVPYRPDHQSPQLLNGHVPSSYHNGGGAFVDTPSGDEEFRPPHWAGGQQQSKKRQPLPHMSEKHHSYNSGRTDHHYSRSNRPDCTTETSSRPTPQTT</sequence>
<dbReference type="Gene3D" id="2.30.42.10">
    <property type="match status" value="1"/>
</dbReference>
<feature type="compositionally biased region" description="Polar residues" evidence="1">
    <location>
        <begin position="1434"/>
        <end position="1449"/>
    </location>
</feature>
<feature type="region of interest" description="Disordered" evidence="1">
    <location>
        <begin position="671"/>
        <end position="749"/>
    </location>
</feature>
<evidence type="ECO:0000313" key="5">
    <source>
        <dbReference type="Proteomes" id="UP001174909"/>
    </source>
</evidence>
<dbReference type="Pfam" id="PF01843">
    <property type="entry name" value="DIL"/>
    <property type="match status" value="1"/>
</dbReference>
<feature type="domain" description="PDZ" evidence="2">
    <location>
        <begin position="571"/>
        <end position="661"/>
    </location>
</feature>
<dbReference type="Pfam" id="PF00595">
    <property type="entry name" value="PDZ"/>
    <property type="match status" value="1"/>
</dbReference>
<feature type="compositionally biased region" description="Basic and acidic residues" evidence="1">
    <location>
        <begin position="1412"/>
        <end position="1428"/>
    </location>
</feature>
<name>A0AA35RX17_GEOBA</name>
<dbReference type="PROSITE" id="PS51126">
    <property type="entry name" value="DILUTE"/>
    <property type="match status" value="1"/>
</dbReference>
<feature type="region of interest" description="Disordered" evidence="1">
    <location>
        <begin position="985"/>
        <end position="1020"/>
    </location>
</feature>
<feature type="compositionally biased region" description="Basic and acidic residues" evidence="1">
    <location>
        <begin position="1351"/>
        <end position="1360"/>
    </location>
</feature>
<evidence type="ECO:0000256" key="1">
    <source>
        <dbReference type="SAM" id="MobiDB-lite"/>
    </source>
</evidence>
<dbReference type="InterPro" id="IPR001478">
    <property type="entry name" value="PDZ"/>
</dbReference>
<feature type="non-terminal residue" evidence="4">
    <location>
        <position position="1"/>
    </location>
</feature>
<feature type="compositionally biased region" description="Basic and acidic residues" evidence="1">
    <location>
        <begin position="12"/>
        <end position="28"/>
    </location>
</feature>
<comment type="caution">
    <text evidence="4">The sequence shown here is derived from an EMBL/GenBank/DDBJ whole genome shotgun (WGS) entry which is preliminary data.</text>
</comment>
<feature type="compositionally biased region" description="Low complexity" evidence="1">
    <location>
        <begin position="732"/>
        <end position="746"/>
    </location>
</feature>
<feature type="compositionally biased region" description="Basic and acidic residues" evidence="1">
    <location>
        <begin position="1116"/>
        <end position="1154"/>
    </location>
</feature>
<dbReference type="SMART" id="SM01132">
    <property type="entry name" value="DIL"/>
    <property type="match status" value="1"/>
</dbReference>
<dbReference type="SMART" id="SM00228">
    <property type="entry name" value="PDZ"/>
    <property type="match status" value="1"/>
</dbReference>
<keyword evidence="5" id="KW-1185">Reference proteome</keyword>
<feature type="compositionally biased region" description="Basic and acidic residues" evidence="1">
    <location>
        <begin position="697"/>
        <end position="728"/>
    </location>
</feature>
<feature type="compositionally biased region" description="Low complexity" evidence="1">
    <location>
        <begin position="516"/>
        <end position="526"/>
    </location>
</feature>
<dbReference type="Proteomes" id="UP001174909">
    <property type="component" value="Unassembled WGS sequence"/>
</dbReference>
<feature type="compositionally biased region" description="Polar residues" evidence="1">
    <location>
        <begin position="780"/>
        <end position="789"/>
    </location>
</feature>
<accession>A0AA35RX17</accession>
<feature type="compositionally biased region" description="Low complexity" evidence="1">
    <location>
        <begin position="794"/>
        <end position="806"/>
    </location>
</feature>
<gene>
    <name evidence="4" type="ORF">GBAR_LOCUS11641</name>
</gene>
<feature type="compositionally biased region" description="Basic and acidic residues" evidence="1">
    <location>
        <begin position="548"/>
        <end position="562"/>
    </location>
</feature>
<feature type="region of interest" description="Disordered" evidence="1">
    <location>
        <begin position="1278"/>
        <end position="1297"/>
    </location>
</feature>
<dbReference type="GO" id="GO:0005911">
    <property type="term" value="C:cell-cell junction"/>
    <property type="evidence" value="ECO:0007669"/>
    <property type="project" value="InterPro"/>
</dbReference>
<dbReference type="InterPro" id="IPR002710">
    <property type="entry name" value="Dilute_dom"/>
</dbReference>
<feature type="region of interest" description="Disordered" evidence="1">
    <location>
        <begin position="1351"/>
        <end position="1449"/>
    </location>
</feature>
<organism evidence="4 5">
    <name type="scientific">Geodia barretti</name>
    <name type="common">Barrett's horny sponge</name>
    <dbReference type="NCBI Taxonomy" id="519541"/>
    <lineage>
        <taxon>Eukaryota</taxon>
        <taxon>Metazoa</taxon>
        <taxon>Porifera</taxon>
        <taxon>Demospongiae</taxon>
        <taxon>Heteroscleromorpha</taxon>
        <taxon>Tetractinellida</taxon>
        <taxon>Astrophorina</taxon>
        <taxon>Geodiidae</taxon>
        <taxon>Geodia</taxon>
    </lineage>
</organism>
<feature type="region of interest" description="Disordered" evidence="1">
    <location>
        <begin position="770"/>
        <end position="839"/>
    </location>
</feature>
<dbReference type="InterPro" id="IPR028842">
    <property type="entry name" value="Afadin"/>
</dbReference>
<dbReference type="PROSITE" id="PS50106">
    <property type="entry name" value="PDZ"/>
    <property type="match status" value="1"/>
</dbReference>
<dbReference type="PANTHER" id="PTHR10398:SF2">
    <property type="entry name" value="AFADIN"/>
    <property type="match status" value="1"/>
</dbReference>
<feature type="compositionally biased region" description="Low complexity" evidence="1">
    <location>
        <begin position="58"/>
        <end position="69"/>
    </location>
</feature>
<dbReference type="SUPFAM" id="SSF50156">
    <property type="entry name" value="PDZ domain-like"/>
    <property type="match status" value="1"/>
</dbReference>
<proteinExistence type="predicted"/>
<evidence type="ECO:0000259" key="2">
    <source>
        <dbReference type="PROSITE" id="PS50106"/>
    </source>
</evidence>
<feature type="region of interest" description="Disordered" evidence="1">
    <location>
        <begin position="234"/>
        <end position="255"/>
    </location>
</feature>
<dbReference type="PANTHER" id="PTHR10398">
    <property type="entry name" value="AFADIN"/>
    <property type="match status" value="1"/>
</dbReference>
<feature type="region of interest" description="Disordered" evidence="1">
    <location>
        <begin position="1"/>
        <end position="74"/>
    </location>
</feature>
<feature type="compositionally biased region" description="Polar residues" evidence="1">
    <location>
        <begin position="1190"/>
        <end position="1215"/>
    </location>
</feature>
<feature type="region of interest" description="Disordered" evidence="1">
    <location>
        <begin position="1190"/>
        <end position="1246"/>
    </location>
</feature>
<dbReference type="EMBL" id="CASHTH010001748">
    <property type="protein sequence ID" value="CAI8019355.1"/>
    <property type="molecule type" value="Genomic_DNA"/>
</dbReference>
<protein>
    <submittedName>
        <fullName evidence="4">Afadin</fullName>
    </submittedName>
</protein>
<feature type="compositionally biased region" description="Polar residues" evidence="1">
    <location>
        <begin position="1278"/>
        <end position="1287"/>
    </location>
</feature>
<evidence type="ECO:0000259" key="3">
    <source>
        <dbReference type="PROSITE" id="PS51126"/>
    </source>
</evidence>
<feature type="region of interest" description="Disordered" evidence="1">
    <location>
        <begin position="510"/>
        <end position="562"/>
    </location>
</feature>